<keyword evidence="16" id="KW-1185">Reference proteome</keyword>
<dbReference type="AlphaFoldDB" id="A0A7V7KWU0"/>
<comment type="caution">
    <text evidence="15">The sequence shown here is derived from an EMBL/GenBank/DDBJ whole genome shotgun (WGS) entry which is preliminary data.</text>
</comment>
<comment type="subunit">
    <text evidence="3">Homodimer.</text>
</comment>
<protein>
    <submittedName>
        <fullName evidence="15">Pyridine nucleotide-disulfide oxidoreductase</fullName>
    </submittedName>
</protein>
<comment type="similarity">
    <text evidence="2 10">Belongs to the class-I pyridine nucleotide-disulfide oxidoreductase family.</text>
</comment>
<dbReference type="Pfam" id="PF02852">
    <property type="entry name" value="Pyr_redox_dim"/>
    <property type="match status" value="1"/>
</dbReference>
<dbReference type="OrthoDB" id="9800167at2"/>
<evidence type="ECO:0000259" key="12">
    <source>
        <dbReference type="Pfam" id="PF02852"/>
    </source>
</evidence>
<dbReference type="FunFam" id="3.30.390.30:FF:000001">
    <property type="entry name" value="Dihydrolipoyl dehydrogenase"/>
    <property type="match status" value="1"/>
</dbReference>
<evidence type="ECO:0000256" key="11">
    <source>
        <dbReference type="SAM" id="Phobius"/>
    </source>
</evidence>
<feature type="transmembrane region" description="Helical" evidence="11">
    <location>
        <begin position="7"/>
        <end position="28"/>
    </location>
</feature>
<dbReference type="GO" id="GO:0003955">
    <property type="term" value="F:NAD(P)H dehydrogenase (quinone) activity"/>
    <property type="evidence" value="ECO:0007669"/>
    <property type="project" value="TreeGrafter"/>
</dbReference>
<dbReference type="PANTHER" id="PTHR43014:SF2">
    <property type="entry name" value="MERCURIC REDUCTASE"/>
    <property type="match status" value="1"/>
</dbReference>
<gene>
    <name evidence="15" type="ORF">DT594_06670</name>
</gene>
<keyword evidence="11" id="KW-0812">Transmembrane</keyword>
<evidence type="ECO:0000259" key="14">
    <source>
        <dbReference type="Pfam" id="PF09335"/>
    </source>
</evidence>
<dbReference type="PANTHER" id="PTHR43014">
    <property type="entry name" value="MERCURIC REDUCTASE"/>
    <property type="match status" value="1"/>
</dbReference>
<dbReference type="InterPro" id="IPR012999">
    <property type="entry name" value="Pyr_OxRdtase_I_AS"/>
</dbReference>
<feature type="domain" description="Pyridine nucleotide-disulphide oxidoreductase dimerisation" evidence="12">
    <location>
        <begin position="580"/>
        <end position="688"/>
    </location>
</feature>
<keyword evidence="8" id="KW-1015">Disulfide bond</keyword>
<dbReference type="PRINTS" id="PR00411">
    <property type="entry name" value="PNDRDTASEI"/>
</dbReference>
<keyword evidence="11" id="KW-0472">Membrane</keyword>
<evidence type="ECO:0000256" key="7">
    <source>
        <dbReference type="ARBA" id="ARBA00023002"/>
    </source>
</evidence>
<evidence type="ECO:0000256" key="4">
    <source>
        <dbReference type="ARBA" id="ARBA00022630"/>
    </source>
</evidence>
<keyword evidence="5 10" id="KW-0274">FAD</keyword>
<dbReference type="RefSeq" id="WP_149331987.1">
    <property type="nucleotide sequence ID" value="NZ_QOVF01000002.1"/>
</dbReference>
<evidence type="ECO:0000259" key="13">
    <source>
        <dbReference type="Pfam" id="PF07992"/>
    </source>
</evidence>
<evidence type="ECO:0000313" key="16">
    <source>
        <dbReference type="Proteomes" id="UP000463138"/>
    </source>
</evidence>
<dbReference type="EMBL" id="QOVF01000002">
    <property type="protein sequence ID" value="KAA0694577.1"/>
    <property type="molecule type" value="Genomic_DNA"/>
</dbReference>
<dbReference type="SUPFAM" id="SSF55424">
    <property type="entry name" value="FAD/NAD-linked reductases, dimerisation (C-terminal) domain"/>
    <property type="match status" value="1"/>
</dbReference>
<dbReference type="GO" id="GO:0005886">
    <property type="term" value="C:plasma membrane"/>
    <property type="evidence" value="ECO:0007669"/>
    <property type="project" value="UniProtKB-ARBA"/>
</dbReference>
<feature type="transmembrane region" description="Helical" evidence="11">
    <location>
        <begin position="48"/>
        <end position="75"/>
    </location>
</feature>
<evidence type="ECO:0000256" key="2">
    <source>
        <dbReference type="ARBA" id="ARBA00007532"/>
    </source>
</evidence>
<dbReference type="InterPro" id="IPR016156">
    <property type="entry name" value="FAD/NAD-linked_Rdtase_dimer_sf"/>
</dbReference>
<sequence length="715" mass="78415">MKAGKIIVILLIAALVASFFVFDLNQYFSLEWLKSQQENLNAQVAANPYLAAAIFFGVYVVVTALSLPGAALMTLVGGALFGLGWGLLLVSFASVMGATVAMIISRFLLQSWVQKRFGKRLKAINQGVDSEGAFYLFALRLVPVFPFFLINLAMGLTRLKVSTFWWVSQIGMLPGTFVYVNAGRELGQLDSLGGILSPGLIGAFVLLGVFPLIARKILDVVKARRVYKGWNKPESFDRNLVVIGAGSGGLVSAYIAAAVKANVTLIEKHAMGGDCLNTGCVPSKALIRSAKLAAEVNKAHELGFNTASAEVNFARVMDRIQRVISDIEPHDSVERYTELGVEVIQGEARITSPWQIEVNGRALTTRNIIIAAGAKPLMPNIPGLDQVTAYNSDTLWSLREQPKRLLVLGGGPIGCELAQAFQRLGSQVIQVEMSSRLLAREDSDASDIVMQHLRNEGVDLRLRHQAERFEMLEDGQQQLIAKQLDDDEYTVIPFDAVLVAVGRKPNTTGYGAEELELTLRDNGTLQTNEYLATRFPNIYAVGDVTGPYQFTHVSAHQAWYAAVNALFGTFKRFKVDYRVIPRVTFTDPEVASVGLTEADARAEEIEFEVTRYGIDDLDRAIADQAAVGFVKVLTVPGKDRILGVTIVGQHAGELLAEYVLAMKHNLGLNKILGTIHSYPTMAEANKYAAGEWKRAHAPAGVLRWVERLHRWRLGR</sequence>
<dbReference type="PRINTS" id="PR00368">
    <property type="entry name" value="FADPNR"/>
</dbReference>
<accession>A0A7V7KWU0</accession>
<evidence type="ECO:0000256" key="8">
    <source>
        <dbReference type="ARBA" id="ARBA00023157"/>
    </source>
</evidence>
<feature type="transmembrane region" description="Helical" evidence="11">
    <location>
        <begin position="87"/>
        <end position="113"/>
    </location>
</feature>
<feature type="domain" description="VTT" evidence="14">
    <location>
        <begin position="68"/>
        <end position="184"/>
    </location>
</feature>
<dbReference type="SUPFAM" id="SSF51905">
    <property type="entry name" value="FAD/NAD(P)-binding domain"/>
    <property type="match status" value="1"/>
</dbReference>
<dbReference type="Pfam" id="PF07992">
    <property type="entry name" value="Pyr_redox_2"/>
    <property type="match status" value="1"/>
</dbReference>
<evidence type="ECO:0000256" key="6">
    <source>
        <dbReference type="ARBA" id="ARBA00022857"/>
    </source>
</evidence>
<dbReference type="Proteomes" id="UP000463138">
    <property type="component" value="Unassembled WGS sequence"/>
</dbReference>
<dbReference type="Gene3D" id="3.50.50.60">
    <property type="entry name" value="FAD/NAD(P)-binding domain"/>
    <property type="match status" value="2"/>
</dbReference>
<dbReference type="Pfam" id="PF09335">
    <property type="entry name" value="VTT_dom"/>
    <property type="match status" value="1"/>
</dbReference>
<keyword evidence="4 10" id="KW-0285">Flavoprotein</keyword>
<feature type="domain" description="FAD/NAD(P)-binding" evidence="13">
    <location>
        <begin position="239"/>
        <end position="558"/>
    </location>
</feature>
<keyword evidence="7 10" id="KW-0560">Oxidoreductase</keyword>
<dbReference type="InterPro" id="IPR032816">
    <property type="entry name" value="VTT_dom"/>
</dbReference>
<evidence type="ECO:0000256" key="1">
    <source>
        <dbReference type="ARBA" id="ARBA00001974"/>
    </source>
</evidence>
<feature type="transmembrane region" description="Helical" evidence="11">
    <location>
        <begin position="164"/>
        <end position="182"/>
    </location>
</feature>
<feature type="transmembrane region" description="Helical" evidence="11">
    <location>
        <begin position="133"/>
        <end position="152"/>
    </location>
</feature>
<evidence type="ECO:0000313" key="15">
    <source>
        <dbReference type="EMBL" id="KAA0694577.1"/>
    </source>
</evidence>
<dbReference type="Gene3D" id="3.30.390.30">
    <property type="match status" value="1"/>
</dbReference>
<evidence type="ECO:0000256" key="5">
    <source>
        <dbReference type="ARBA" id="ARBA00022827"/>
    </source>
</evidence>
<dbReference type="InterPro" id="IPR036188">
    <property type="entry name" value="FAD/NAD-bd_sf"/>
</dbReference>
<dbReference type="GO" id="GO:0050660">
    <property type="term" value="F:flavin adenine dinucleotide binding"/>
    <property type="evidence" value="ECO:0007669"/>
    <property type="project" value="TreeGrafter"/>
</dbReference>
<feature type="transmembrane region" description="Helical" evidence="11">
    <location>
        <begin position="239"/>
        <end position="259"/>
    </location>
</feature>
<dbReference type="InterPro" id="IPR004099">
    <property type="entry name" value="Pyr_nucl-diS_OxRdtase_dimer"/>
</dbReference>
<comment type="cofactor">
    <cofactor evidence="1">
        <name>FAD</name>
        <dbReference type="ChEBI" id="CHEBI:57692"/>
    </cofactor>
</comment>
<keyword evidence="6" id="KW-0521">NADP</keyword>
<proteinExistence type="inferred from homology"/>
<evidence type="ECO:0000256" key="10">
    <source>
        <dbReference type="RuleBase" id="RU003691"/>
    </source>
</evidence>
<dbReference type="GO" id="GO:0016668">
    <property type="term" value="F:oxidoreductase activity, acting on a sulfur group of donors, NAD(P) as acceptor"/>
    <property type="evidence" value="ECO:0007669"/>
    <property type="project" value="InterPro"/>
</dbReference>
<evidence type="ECO:0000256" key="3">
    <source>
        <dbReference type="ARBA" id="ARBA00011738"/>
    </source>
</evidence>
<keyword evidence="11" id="KW-1133">Transmembrane helix</keyword>
<evidence type="ECO:0000256" key="9">
    <source>
        <dbReference type="ARBA" id="ARBA00023284"/>
    </source>
</evidence>
<reference evidence="15 16" key="1">
    <citation type="submission" date="2018-07" db="EMBL/GenBank/DDBJ databases">
        <title>Pseudomonas laoshanensis sp. nov., isolated from soil.</title>
        <authorList>
            <person name="Sun J."/>
            <person name="Yu L."/>
            <person name="Wang M."/>
            <person name="Zhang C."/>
        </authorList>
    </citation>
    <scope>NUCLEOTIDE SEQUENCE [LARGE SCALE GENOMIC DNA]</scope>
    <source>
        <strain evidence="15 16">Y22</strain>
    </source>
</reference>
<dbReference type="InterPro" id="IPR023753">
    <property type="entry name" value="FAD/NAD-binding_dom"/>
</dbReference>
<name>A0A7V7KWU0_9GAMM</name>
<organism evidence="15 16">
    <name type="scientific">Halopseudomonas laoshanensis</name>
    <dbReference type="NCBI Taxonomy" id="2268758"/>
    <lineage>
        <taxon>Bacteria</taxon>
        <taxon>Pseudomonadati</taxon>
        <taxon>Pseudomonadota</taxon>
        <taxon>Gammaproteobacteria</taxon>
        <taxon>Pseudomonadales</taxon>
        <taxon>Pseudomonadaceae</taxon>
        <taxon>Halopseudomonas</taxon>
    </lineage>
</organism>
<feature type="transmembrane region" description="Helical" evidence="11">
    <location>
        <begin position="194"/>
        <end position="218"/>
    </location>
</feature>
<dbReference type="PROSITE" id="PS00076">
    <property type="entry name" value="PYRIDINE_REDOX_1"/>
    <property type="match status" value="1"/>
</dbReference>
<keyword evidence="9 10" id="KW-0676">Redox-active center</keyword>